<evidence type="ECO:0000256" key="1">
    <source>
        <dbReference type="SAM" id="SignalP"/>
    </source>
</evidence>
<dbReference type="Proteomes" id="UP001374535">
    <property type="component" value="Chromosome 8"/>
</dbReference>
<organism evidence="2 3">
    <name type="scientific">Vigna mungo</name>
    <name type="common">Black gram</name>
    <name type="synonym">Phaseolus mungo</name>
    <dbReference type="NCBI Taxonomy" id="3915"/>
    <lineage>
        <taxon>Eukaryota</taxon>
        <taxon>Viridiplantae</taxon>
        <taxon>Streptophyta</taxon>
        <taxon>Embryophyta</taxon>
        <taxon>Tracheophyta</taxon>
        <taxon>Spermatophyta</taxon>
        <taxon>Magnoliopsida</taxon>
        <taxon>eudicotyledons</taxon>
        <taxon>Gunneridae</taxon>
        <taxon>Pentapetalae</taxon>
        <taxon>rosids</taxon>
        <taxon>fabids</taxon>
        <taxon>Fabales</taxon>
        <taxon>Fabaceae</taxon>
        <taxon>Papilionoideae</taxon>
        <taxon>50 kb inversion clade</taxon>
        <taxon>NPAAA clade</taxon>
        <taxon>indigoferoid/millettioid clade</taxon>
        <taxon>Phaseoleae</taxon>
        <taxon>Vigna</taxon>
    </lineage>
</organism>
<keyword evidence="1" id="KW-0732">Signal</keyword>
<gene>
    <name evidence="2" type="ORF">V8G54_025511</name>
</gene>
<protein>
    <recommendedName>
        <fullName evidence="4">Secreted protein</fullName>
    </recommendedName>
</protein>
<feature type="signal peptide" evidence="1">
    <location>
        <begin position="1"/>
        <end position="26"/>
    </location>
</feature>
<name>A0AAQ3MYE9_VIGMU</name>
<sequence>MDGIAKLAFLFLFWRERICMIHVCRASAIKTCRSHDLVSSVLFCSALPLFHSLFVHISPYDDHFRIVNECDSLCCYSTVTPTHQPLLAVRSVSIIIGICFVYSKSDKKFSLCSFFFSFFIINNAWK</sequence>
<evidence type="ECO:0000313" key="2">
    <source>
        <dbReference type="EMBL" id="WVY99441.1"/>
    </source>
</evidence>
<dbReference type="EMBL" id="CP144693">
    <property type="protein sequence ID" value="WVY99441.1"/>
    <property type="molecule type" value="Genomic_DNA"/>
</dbReference>
<evidence type="ECO:0008006" key="4">
    <source>
        <dbReference type="Google" id="ProtNLM"/>
    </source>
</evidence>
<evidence type="ECO:0000313" key="3">
    <source>
        <dbReference type="Proteomes" id="UP001374535"/>
    </source>
</evidence>
<reference evidence="2 3" key="1">
    <citation type="journal article" date="2023" name="Life. Sci Alliance">
        <title>Evolutionary insights into 3D genome organization and epigenetic landscape of Vigna mungo.</title>
        <authorList>
            <person name="Junaid A."/>
            <person name="Singh B."/>
            <person name="Bhatia S."/>
        </authorList>
    </citation>
    <scope>NUCLEOTIDE SEQUENCE [LARGE SCALE GENOMIC DNA]</scope>
    <source>
        <strain evidence="2">Urdbean</strain>
    </source>
</reference>
<proteinExistence type="predicted"/>
<keyword evidence="3" id="KW-1185">Reference proteome</keyword>
<accession>A0AAQ3MYE9</accession>
<feature type="chain" id="PRO_5043041967" description="Secreted protein" evidence="1">
    <location>
        <begin position="27"/>
        <end position="126"/>
    </location>
</feature>
<dbReference type="AlphaFoldDB" id="A0AAQ3MYE9"/>